<evidence type="ECO:0000256" key="1">
    <source>
        <dbReference type="SAM" id="Phobius"/>
    </source>
</evidence>
<keyword evidence="3" id="KW-1185">Reference proteome</keyword>
<dbReference type="EMBL" id="CM001488">
    <property type="protein sequence ID" value="EIM64022.1"/>
    <property type="molecule type" value="Genomic_DNA"/>
</dbReference>
<keyword evidence="1" id="KW-0812">Transmembrane</keyword>
<dbReference type="OrthoDB" id="6119503at2"/>
<accession>I5B3F9</accession>
<feature type="transmembrane region" description="Helical" evidence="1">
    <location>
        <begin position="16"/>
        <end position="39"/>
    </location>
</feature>
<reference evidence="2 3" key="2">
    <citation type="submission" date="2012-02" db="EMBL/GenBank/DDBJ databases">
        <title>Improved High-Quality Draft sequence of Desulfobacter postgatei 2ac9.</title>
        <authorList>
            <consortium name="US DOE Joint Genome Institute"/>
            <person name="Lucas S."/>
            <person name="Han J."/>
            <person name="Lapidus A."/>
            <person name="Cheng J.-F."/>
            <person name="Goodwin L."/>
            <person name="Pitluck S."/>
            <person name="Peters L."/>
            <person name="Ovchinnikova G."/>
            <person name="Held B."/>
            <person name="Detter J.C."/>
            <person name="Han C."/>
            <person name="Tapia R."/>
            <person name="Land M."/>
            <person name="Hauser L."/>
            <person name="Kyrpides N."/>
            <person name="Ivanova N."/>
            <person name="Pagani I."/>
            <person name="Orellana R."/>
            <person name="Lovley D."/>
            <person name="Woyke T."/>
        </authorList>
    </citation>
    <scope>NUCLEOTIDE SEQUENCE [LARGE SCALE GENOMIC DNA]</scope>
    <source>
        <strain evidence="2 3">2ac9</strain>
    </source>
</reference>
<feature type="transmembrane region" description="Helical" evidence="1">
    <location>
        <begin position="100"/>
        <end position="119"/>
    </location>
</feature>
<dbReference type="eggNOG" id="ENOG503319K">
    <property type="taxonomic scope" value="Bacteria"/>
</dbReference>
<dbReference type="HOGENOM" id="CLU_138350_1_0_7"/>
<keyword evidence="1" id="KW-0472">Membrane</keyword>
<reference evidence="2 3" key="1">
    <citation type="submission" date="2011-09" db="EMBL/GenBank/DDBJ databases">
        <authorList>
            <consortium name="US DOE Joint Genome Institute (JGI-PGF)"/>
            <person name="Lucas S."/>
            <person name="Han J."/>
            <person name="Lapidus A."/>
            <person name="Cheng J.-F."/>
            <person name="Goodwin L."/>
            <person name="Pitluck S."/>
            <person name="Peters L."/>
            <person name="Land M.L."/>
            <person name="Hauser L."/>
            <person name="Orellana R."/>
            <person name="Lovley D."/>
            <person name="Woyke T.J."/>
        </authorList>
    </citation>
    <scope>NUCLEOTIDE SEQUENCE [LARGE SCALE GENOMIC DNA]</scope>
    <source>
        <strain evidence="2 3">2ac9</strain>
    </source>
</reference>
<organism evidence="2 3">
    <name type="scientific">Desulfobacter postgatei 2ac9</name>
    <dbReference type="NCBI Taxonomy" id="879212"/>
    <lineage>
        <taxon>Bacteria</taxon>
        <taxon>Pseudomonadati</taxon>
        <taxon>Thermodesulfobacteriota</taxon>
        <taxon>Desulfobacteria</taxon>
        <taxon>Desulfobacterales</taxon>
        <taxon>Desulfobacteraceae</taxon>
        <taxon>Desulfobacter</taxon>
    </lineage>
</organism>
<dbReference type="RefSeq" id="WP_004073407.1">
    <property type="nucleotide sequence ID" value="NZ_CM001488.1"/>
</dbReference>
<keyword evidence="1" id="KW-1133">Transmembrane helix</keyword>
<sequence length="120" mass="14104">MAEKRKQPNRRKSTDFFGIVFIWMNIAACAGLIAAILIFHRAKPEFETVFDRFYNLQLRRYWDQNYVRFLVDVLGTGTLINAAALLLSRYRGRRSTDHRNLVLFLTILYSLLFVLSKTLL</sequence>
<proteinExistence type="predicted"/>
<protein>
    <submittedName>
        <fullName evidence="2">Uncharacterized protein</fullName>
    </submittedName>
</protein>
<evidence type="ECO:0000313" key="3">
    <source>
        <dbReference type="Proteomes" id="UP000005778"/>
    </source>
</evidence>
<dbReference type="Proteomes" id="UP000005778">
    <property type="component" value="Chromosome"/>
</dbReference>
<gene>
    <name evidence="2" type="ORF">DespoDRAFT_02135</name>
</gene>
<feature type="transmembrane region" description="Helical" evidence="1">
    <location>
        <begin position="66"/>
        <end position="88"/>
    </location>
</feature>
<name>I5B3F9_9BACT</name>
<dbReference type="AlphaFoldDB" id="I5B3F9"/>
<evidence type="ECO:0000313" key="2">
    <source>
        <dbReference type="EMBL" id="EIM64022.1"/>
    </source>
</evidence>
<dbReference type="STRING" id="879212.DespoDRAFT_02135"/>